<evidence type="ECO:0008006" key="5">
    <source>
        <dbReference type="Google" id="ProtNLM"/>
    </source>
</evidence>
<dbReference type="AlphaFoldDB" id="A0A1I7MPI1"/>
<dbReference type="InterPro" id="IPR025443">
    <property type="entry name" value="DUF4307"/>
</dbReference>
<keyword evidence="2" id="KW-0812">Transmembrane</keyword>
<evidence type="ECO:0000313" key="3">
    <source>
        <dbReference type="EMBL" id="SFV23811.1"/>
    </source>
</evidence>
<dbReference type="Proteomes" id="UP000198881">
    <property type="component" value="Unassembled WGS sequence"/>
</dbReference>
<evidence type="ECO:0000256" key="2">
    <source>
        <dbReference type="SAM" id="Phobius"/>
    </source>
</evidence>
<dbReference type="Pfam" id="PF14155">
    <property type="entry name" value="DUF4307"/>
    <property type="match status" value="1"/>
</dbReference>
<dbReference type="EMBL" id="FPCG01000008">
    <property type="protein sequence ID" value="SFV23811.1"/>
    <property type="molecule type" value="Genomic_DNA"/>
</dbReference>
<sequence>MGMMPESLDSSPPPLPQDSLANRYGRAQSTRAPSGTGRRRGTWLAVVGLVLAVAAAAWFTFSDTARNLTWKDVGFRIESPTQAQVTFQLTKDPEDTVACAVQVLNEQYAVVGFHTVTVGPAEDGQVQTPSDETQYYDVDLRTDAEGVSGGVESCWIEEPTA</sequence>
<evidence type="ECO:0000313" key="4">
    <source>
        <dbReference type="Proteomes" id="UP000198881"/>
    </source>
</evidence>
<keyword evidence="4" id="KW-1185">Reference proteome</keyword>
<dbReference type="STRING" id="574650.SAMN04487966_108138"/>
<protein>
    <recommendedName>
        <fullName evidence="5">DUF4307 domain-containing protein</fullName>
    </recommendedName>
</protein>
<keyword evidence="2" id="KW-1133">Transmembrane helix</keyword>
<reference evidence="3 4" key="1">
    <citation type="submission" date="2016-10" db="EMBL/GenBank/DDBJ databases">
        <authorList>
            <person name="de Groot N.N."/>
        </authorList>
    </citation>
    <scope>NUCLEOTIDE SEQUENCE [LARGE SCALE GENOMIC DNA]</scope>
    <source>
        <strain evidence="3 4">CGMCC 1.7054</strain>
    </source>
</reference>
<feature type="region of interest" description="Disordered" evidence="1">
    <location>
        <begin position="1"/>
        <end position="38"/>
    </location>
</feature>
<feature type="transmembrane region" description="Helical" evidence="2">
    <location>
        <begin position="43"/>
        <end position="61"/>
    </location>
</feature>
<gene>
    <name evidence="3" type="ORF">SAMN04487966_108138</name>
</gene>
<keyword evidence="2" id="KW-0472">Membrane</keyword>
<proteinExistence type="predicted"/>
<evidence type="ECO:0000256" key="1">
    <source>
        <dbReference type="SAM" id="MobiDB-lite"/>
    </source>
</evidence>
<organism evidence="3 4">
    <name type="scientific">Micrococcus terreus</name>
    <dbReference type="NCBI Taxonomy" id="574650"/>
    <lineage>
        <taxon>Bacteria</taxon>
        <taxon>Bacillati</taxon>
        <taxon>Actinomycetota</taxon>
        <taxon>Actinomycetes</taxon>
        <taxon>Micrococcales</taxon>
        <taxon>Micrococcaceae</taxon>
        <taxon>Micrococcus</taxon>
    </lineage>
</organism>
<accession>A0A1I7MPI1</accession>
<name>A0A1I7MPI1_9MICC</name>